<accession>A0A4R8HKX7</accession>
<organism evidence="2 3">
    <name type="scientific">Orenia marismortui</name>
    <dbReference type="NCBI Taxonomy" id="46469"/>
    <lineage>
        <taxon>Bacteria</taxon>
        <taxon>Bacillati</taxon>
        <taxon>Bacillota</taxon>
        <taxon>Clostridia</taxon>
        <taxon>Halanaerobiales</taxon>
        <taxon>Halobacteroidaceae</taxon>
        <taxon>Orenia</taxon>
    </lineage>
</organism>
<proteinExistence type="predicted"/>
<keyword evidence="3" id="KW-1185">Reference proteome</keyword>
<dbReference type="EMBL" id="SOEG01000002">
    <property type="protein sequence ID" value="TDX58904.1"/>
    <property type="molecule type" value="Genomic_DNA"/>
</dbReference>
<dbReference type="InterPro" id="IPR058355">
    <property type="entry name" value="DUF8042"/>
</dbReference>
<dbReference type="RefSeq" id="WP_134114457.1">
    <property type="nucleotide sequence ID" value="NZ_SOEG01000002.1"/>
</dbReference>
<reference evidence="2 3" key="1">
    <citation type="submission" date="2019-03" db="EMBL/GenBank/DDBJ databases">
        <title>Subsurface microbial communities from deep shales in Ohio and West Virginia, USA.</title>
        <authorList>
            <person name="Wrighton K."/>
        </authorList>
    </citation>
    <scope>NUCLEOTIDE SEQUENCE [LARGE SCALE GENOMIC DNA]</scope>
    <source>
        <strain evidence="2 3">MSL 6dP</strain>
    </source>
</reference>
<dbReference type="Proteomes" id="UP000295832">
    <property type="component" value="Unassembled WGS sequence"/>
</dbReference>
<comment type="caution">
    <text evidence="2">The sequence shown here is derived from an EMBL/GenBank/DDBJ whole genome shotgun (WGS) entry which is preliminary data.</text>
</comment>
<protein>
    <recommendedName>
        <fullName evidence="1">DUF8042 domain-containing protein</fullName>
    </recommendedName>
</protein>
<feature type="domain" description="DUF8042" evidence="1">
    <location>
        <begin position="78"/>
        <end position="182"/>
    </location>
</feature>
<dbReference type="AlphaFoldDB" id="A0A4R8HKX7"/>
<name>A0A4R8HKX7_9FIRM</name>
<evidence type="ECO:0000259" key="1">
    <source>
        <dbReference type="Pfam" id="PF26154"/>
    </source>
</evidence>
<evidence type="ECO:0000313" key="2">
    <source>
        <dbReference type="EMBL" id="TDX58904.1"/>
    </source>
</evidence>
<dbReference type="Pfam" id="PF26154">
    <property type="entry name" value="DUF8042"/>
    <property type="match status" value="1"/>
</dbReference>
<sequence length="193" mass="21960">MEVNVYGGDFNLQEKDYQDVGEIIDIIEEDGFVVTKIIADEIDITYFSAEDLEKIKPIKKLDILTKEAKNLVLEGVSEARKYLPKLIDGIEDIITAFSQGNEGEANNLLSQALEGFNWLNSLLSSLGVLDLKELDINSENLIDNINDWQTYLEELMSAMQNQDTILISDILEYEIKPILQKYLNLVVKIDDRI</sequence>
<gene>
    <name evidence="2" type="ORF">C7959_10242</name>
</gene>
<evidence type="ECO:0000313" key="3">
    <source>
        <dbReference type="Proteomes" id="UP000295832"/>
    </source>
</evidence>